<comment type="caution">
    <text evidence="3">The sequence shown here is derived from an EMBL/GenBank/DDBJ whole genome shotgun (WGS) entry which is preliminary data.</text>
</comment>
<evidence type="ECO:0000313" key="3">
    <source>
        <dbReference type="EMBL" id="KAG5640471.1"/>
    </source>
</evidence>
<keyword evidence="2" id="KW-0812">Transmembrane</keyword>
<feature type="transmembrane region" description="Helical" evidence="2">
    <location>
        <begin position="54"/>
        <end position="73"/>
    </location>
</feature>
<evidence type="ECO:0008006" key="5">
    <source>
        <dbReference type="Google" id="ProtNLM"/>
    </source>
</evidence>
<keyword evidence="2" id="KW-0472">Membrane</keyword>
<feature type="compositionally biased region" description="Low complexity" evidence="1">
    <location>
        <begin position="359"/>
        <end position="373"/>
    </location>
</feature>
<reference evidence="3" key="1">
    <citation type="submission" date="2020-07" db="EMBL/GenBank/DDBJ databases">
        <authorList>
            <person name="Nieuwenhuis M."/>
            <person name="Van De Peppel L.J.J."/>
        </authorList>
    </citation>
    <scope>NUCLEOTIDE SEQUENCE</scope>
    <source>
        <strain evidence="3">AP01</strain>
        <tissue evidence="3">Mycelium</tissue>
    </source>
</reference>
<dbReference type="SUPFAM" id="SSF53098">
    <property type="entry name" value="Ribonuclease H-like"/>
    <property type="match status" value="1"/>
</dbReference>
<gene>
    <name evidence="3" type="ORF">DXG03_008547</name>
</gene>
<dbReference type="EMBL" id="JABCKV010000701">
    <property type="protein sequence ID" value="KAG5640471.1"/>
    <property type="molecule type" value="Genomic_DNA"/>
</dbReference>
<dbReference type="OrthoDB" id="2423954at2759"/>
<name>A0A9P7KA42_9AGAR</name>
<evidence type="ECO:0000256" key="1">
    <source>
        <dbReference type="SAM" id="MobiDB-lite"/>
    </source>
</evidence>
<evidence type="ECO:0000256" key="2">
    <source>
        <dbReference type="SAM" id="Phobius"/>
    </source>
</evidence>
<accession>A0A9P7KA42</accession>
<dbReference type="AlphaFoldDB" id="A0A9P7KA42"/>
<feature type="region of interest" description="Disordered" evidence="1">
    <location>
        <begin position="306"/>
        <end position="373"/>
    </location>
</feature>
<sequence length="472" mass="52805">MMNVKYTINLVIGDLFKVKNIFIKSIESTIEVIKWFNNHSQALGMLKDVQQMKFAKILCLVLPVLTCWTSHYLSVCHLIAIEIAFKQLLLDSRNTVLLCAGEKADAKGKAQEVINILEGYYFWSDLRRIKDHLEPLAVAANVMQSDNACLDIVVITLVNLCQIYLDPACQFDPAIASAVLASLKKWWANCDQPIFILAIVFNPYICTSFFRAHQPIGKPDDDFHSKFMKYTRRAGDWSDEGMLLTYHKNVAIKKHTFVNLINFTPSGPTASAPRGKQALIEMAMQILSITPNSAPTEHIFSQFGVKHTKHRNRTHPDKIRKEVLVKSDTTSKYGLPPRHKWKFGDDDSDNDNTHVMDVPSSGPSDTLTSPSSSALLPHPGQLNFASIAAEIIQEAQQGSESCPQPTIITTQPQPLTNISLTLKDLFYYPTPSDASSASATALTEYWRIGEQGLNNESEFQDFMNNDTFASST</sequence>
<reference evidence="3" key="2">
    <citation type="submission" date="2021-10" db="EMBL/GenBank/DDBJ databases">
        <title>Phylogenomics reveals ancestral predisposition of the termite-cultivated fungus Termitomyces towards a domesticated lifestyle.</title>
        <authorList>
            <person name="Auxier B."/>
            <person name="Grum-Grzhimaylo A."/>
            <person name="Cardenas M.E."/>
            <person name="Lodge J.D."/>
            <person name="Laessoe T."/>
            <person name="Pedersen O."/>
            <person name="Smith M.E."/>
            <person name="Kuyper T.W."/>
            <person name="Franco-Molano E.A."/>
            <person name="Baroni T.J."/>
            <person name="Aanen D.K."/>
        </authorList>
    </citation>
    <scope>NUCLEOTIDE SEQUENCE</scope>
    <source>
        <strain evidence="3">AP01</strain>
        <tissue evidence="3">Mycelium</tissue>
    </source>
</reference>
<keyword evidence="4" id="KW-1185">Reference proteome</keyword>
<proteinExistence type="predicted"/>
<protein>
    <recommendedName>
        <fullName evidence="5">HAT C-terminal dimerisation domain-containing protein</fullName>
    </recommendedName>
</protein>
<dbReference type="InterPro" id="IPR012337">
    <property type="entry name" value="RNaseH-like_sf"/>
</dbReference>
<evidence type="ECO:0000313" key="4">
    <source>
        <dbReference type="Proteomes" id="UP000775547"/>
    </source>
</evidence>
<dbReference type="Proteomes" id="UP000775547">
    <property type="component" value="Unassembled WGS sequence"/>
</dbReference>
<organism evidence="3 4">
    <name type="scientific">Asterophora parasitica</name>
    <dbReference type="NCBI Taxonomy" id="117018"/>
    <lineage>
        <taxon>Eukaryota</taxon>
        <taxon>Fungi</taxon>
        <taxon>Dikarya</taxon>
        <taxon>Basidiomycota</taxon>
        <taxon>Agaricomycotina</taxon>
        <taxon>Agaricomycetes</taxon>
        <taxon>Agaricomycetidae</taxon>
        <taxon>Agaricales</taxon>
        <taxon>Tricholomatineae</taxon>
        <taxon>Lyophyllaceae</taxon>
        <taxon>Asterophora</taxon>
    </lineage>
</organism>
<keyword evidence="2" id="KW-1133">Transmembrane helix</keyword>
<feature type="compositionally biased region" description="Basic and acidic residues" evidence="1">
    <location>
        <begin position="314"/>
        <end position="325"/>
    </location>
</feature>